<feature type="region of interest" description="Disordered" evidence="1">
    <location>
        <begin position="401"/>
        <end position="439"/>
    </location>
</feature>
<feature type="compositionally biased region" description="Low complexity" evidence="1">
    <location>
        <begin position="186"/>
        <end position="199"/>
    </location>
</feature>
<feature type="domain" description="G-patch" evidence="2">
    <location>
        <begin position="257"/>
        <end position="279"/>
    </location>
</feature>
<dbReference type="InterPro" id="IPR000467">
    <property type="entry name" value="G_patch_dom"/>
</dbReference>
<feature type="compositionally biased region" description="Basic and acidic residues" evidence="1">
    <location>
        <begin position="413"/>
        <end position="439"/>
    </location>
</feature>
<dbReference type="STRING" id="5364.A0A5C3N5P6"/>
<feature type="region of interest" description="Disordered" evidence="1">
    <location>
        <begin position="337"/>
        <end position="379"/>
    </location>
</feature>
<dbReference type="EMBL" id="ML213509">
    <property type="protein sequence ID" value="TFK52365.1"/>
    <property type="molecule type" value="Genomic_DNA"/>
</dbReference>
<dbReference type="OrthoDB" id="2538319at2759"/>
<keyword evidence="4" id="KW-1185">Reference proteome</keyword>
<reference evidence="3 4" key="1">
    <citation type="journal article" date="2019" name="Nat. Ecol. Evol.">
        <title>Megaphylogeny resolves global patterns of mushroom evolution.</title>
        <authorList>
            <person name="Varga T."/>
            <person name="Krizsan K."/>
            <person name="Foldi C."/>
            <person name="Dima B."/>
            <person name="Sanchez-Garcia M."/>
            <person name="Sanchez-Ramirez S."/>
            <person name="Szollosi G.J."/>
            <person name="Szarkandi J.G."/>
            <person name="Papp V."/>
            <person name="Albert L."/>
            <person name="Andreopoulos W."/>
            <person name="Angelini C."/>
            <person name="Antonin V."/>
            <person name="Barry K.W."/>
            <person name="Bougher N.L."/>
            <person name="Buchanan P."/>
            <person name="Buyck B."/>
            <person name="Bense V."/>
            <person name="Catcheside P."/>
            <person name="Chovatia M."/>
            <person name="Cooper J."/>
            <person name="Damon W."/>
            <person name="Desjardin D."/>
            <person name="Finy P."/>
            <person name="Geml J."/>
            <person name="Haridas S."/>
            <person name="Hughes K."/>
            <person name="Justo A."/>
            <person name="Karasinski D."/>
            <person name="Kautmanova I."/>
            <person name="Kiss B."/>
            <person name="Kocsube S."/>
            <person name="Kotiranta H."/>
            <person name="LaButti K.M."/>
            <person name="Lechner B.E."/>
            <person name="Liimatainen K."/>
            <person name="Lipzen A."/>
            <person name="Lukacs Z."/>
            <person name="Mihaltcheva S."/>
            <person name="Morgado L.N."/>
            <person name="Niskanen T."/>
            <person name="Noordeloos M.E."/>
            <person name="Ohm R.A."/>
            <person name="Ortiz-Santana B."/>
            <person name="Ovrebo C."/>
            <person name="Racz N."/>
            <person name="Riley R."/>
            <person name="Savchenko A."/>
            <person name="Shiryaev A."/>
            <person name="Soop K."/>
            <person name="Spirin V."/>
            <person name="Szebenyi C."/>
            <person name="Tomsovsky M."/>
            <person name="Tulloss R.E."/>
            <person name="Uehling J."/>
            <person name="Grigoriev I.V."/>
            <person name="Vagvolgyi C."/>
            <person name="Papp T."/>
            <person name="Martin F.M."/>
            <person name="Miettinen O."/>
            <person name="Hibbett D.S."/>
            <person name="Nagy L.G."/>
        </authorList>
    </citation>
    <scope>NUCLEOTIDE SEQUENCE [LARGE SCALE GENOMIC DNA]</scope>
    <source>
        <strain evidence="3 4">OMC1185</strain>
    </source>
</reference>
<feature type="compositionally biased region" description="Basic residues" evidence="1">
    <location>
        <begin position="401"/>
        <end position="412"/>
    </location>
</feature>
<proteinExistence type="predicted"/>
<dbReference type="PANTHER" id="PTHR20923">
    <property type="entry name" value="BAT4 PROTEIN-RELATED"/>
    <property type="match status" value="1"/>
</dbReference>
<evidence type="ECO:0000313" key="4">
    <source>
        <dbReference type="Proteomes" id="UP000305948"/>
    </source>
</evidence>
<sequence>MATVTHYIRSSYSPSQRDRLLRETGQPVASTSRSPSPHPNPRRTENEEDLDRAWRTESTFGGQRRITRVPRFVKARVQYDEFGNIIGGWEGLFDDEDNDRRKGGGEVKEPDPEKGVAGWYRALMAAREKRAEELDRLEKGEYPAEMMDGAAPGLGSRQDKEQRTGIHVSGTQVSSSNLAPLVPATTDTAPPQPAAQSTARYGQRTNWFTSRPLSFTPTVRSTPTLADILARNPPPDATSTSVKERPFKPPVFLHLTPSNIGWRMLEQSGWREGEGLGANVKRRNVKVQGKRPEGDKLVEIVDVDEFVEHEERKGHVVEVIDLTGDDDHVDTVEEDVDHVTEAGQDERDATLSGSDDEAEEAEEDEDEDSFEPDPTRTTLLTPLPTVLKADKLGIGLHHRRVRRKQAKKVTHKHTSEAMKDHIKRGEEIQRKQREVGRGRRGFEKIRRREEDERRRLIGYLNS</sequence>
<dbReference type="GO" id="GO:0003676">
    <property type="term" value="F:nucleic acid binding"/>
    <property type="evidence" value="ECO:0007669"/>
    <property type="project" value="InterPro"/>
</dbReference>
<feature type="region of interest" description="Disordered" evidence="1">
    <location>
        <begin position="1"/>
        <end position="60"/>
    </location>
</feature>
<feature type="region of interest" description="Disordered" evidence="1">
    <location>
        <begin position="140"/>
        <end position="161"/>
    </location>
</feature>
<organism evidence="3 4">
    <name type="scientific">Heliocybe sulcata</name>
    <dbReference type="NCBI Taxonomy" id="5364"/>
    <lineage>
        <taxon>Eukaryota</taxon>
        <taxon>Fungi</taxon>
        <taxon>Dikarya</taxon>
        <taxon>Basidiomycota</taxon>
        <taxon>Agaricomycotina</taxon>
        <taxon>Agaricomycetes</taxon>
        <taxon>Gloeophyllales</taxon>
        <taxon>Gloeophyllaceae</taxon>
        <taxon>Heliocybe</taxon>
    </lineage>
</organism>
<feature type="compositionally biased region" description="Acidic residues" evidence="1">
    <location>
        <begin position="354"/>
        <end position="371"/>
    </location>
</feature>
<evidence type="ECO:0000256" key="1">
    <source>
        <dbReference type="SAM" id="MobiDB-lite"/>
    </source>
</evidence>
<dbReference type="InterPro" id="IPR039146">
    <property type="entry name" value="GPANK1"/>
</dbReference>
<evidence type="ECO:0000259" key="2">
    <source>
        <dbReference type="PROSITE" id="PS50174"/>
    </source>
</evidence>
<dbReference type="PROSITE" id="PS50174">
    <property type="entry name" value="G_PATCH"/>
    <property type="match status" value="1"/>
</dbReference>
<protein>
    <recommendedName>
        <fullName evidence="2">G-patch domain-containing protein</fullName>
    </recommendedName>
</protein>
<gene>
    <name evidence="3" type="ORF">OE88DRAFT_1394452</name>
</gene>
<dbReference type="AlphaFoldDB" id="A0A5C3N5P6"/>
<feature type="region of interest" description="Disordered" evidence="1">
    <location>
        <begin position="186"/>
        <end position="205"/>
    </location>
</feature>
<feature type="region of interest" description="Disordered" evidence="1">
    <location>
        <begin position="93"/>
        <end position="113"/>
    </location>
</feature>
<dbReference type="PANTHER" id="PTHR20923:SF1">
    <property type="entry name" value="G PATCH DOMAIN AND ANKYRIN REPEAT-CONTAINING PROTEIN 1"/>
    <property type="match status" value="1"/>
</dbReference>
<dbReference type="Proteomes" id="UP000305948">
    <property type="component" value="Unassembled WGS sequence"/>
</dbReference>
<dbReference type="Pfam" id="PF01585">
    <property type="entry name" value="G-patch"/>
    <property type="match status" value="1"/>
</dbReference>
<name>A0A5C3N5P6_9AGAM</name>
<feature type="compositionally biased region" description="Basic and acidic residues" evidence="1">
    <location>
        <begin position="337"/>
        <end position="349"/>
    </location>
</feature>
<evidence type="ECO:0000313" key="3">
    <source>
        <dbReference type="EMBL" id="TFK52365.1"/>
    </source>
</evidence>
<accession>A0A5C3N5P6</accession>
<feature type="compositionally biased region" description="Basic and acidic residues" evidence="1">
    <location>
        <begin position="98"/>
        <end position="113"/>
    </location>
</feature>